<sequence length="379" mass="40813">MKTRWSPLQLCTVELKKISEEGSVGAGTSSERKAVVAPPQCPTSPAWVTRRDASTVVITMRPRGKAPGEHLDRNAAVSTSEKLAAEGSILMCSNCSASSVAALWEREDGTLKGGHSVACLSVTSTTQHMSSCVTVRCGRVFPHEHVRRFGSSATRSPRQDYVRSHALALALLDDSFSTAYLELGCVRRPASSTTRTETPLAVPRRIGLVSSPGERSAVVLLYAGLGVNRDSDRAPPSSGLIVESTHLTQDEWPAPHAFSPSPHAAPGPIDTVFWGSSPQTSRGVAENLPRYSARLSSQSSSCLPNVINFHSKMSAVYRLHTSPDVWGYGVSYAYVRVSEASVAVRHAHNPLYGSSTLFQLITRQVFACPVNDASQMQLR</sequence>
<reference evidence="2" key="1">
    <citation type="submission" date="2023-04" db="EMBL/GenBank/DDBJ databases">
        <authorList>
            <consortium name="ELIXIR-Norway"/>
        </authorList>
    </citation>
    <scope>NUCLEOTIDE SEQUENCE [LARGE SCALE GENOMIC DNA]</scope>
</reference>
<name>A0ABN8XIM5_RANTA</name>
<organism evidence="2 3">
    <name type="scientific">Rangifer tarandus platyrhynchus</name>
    <name type="common">Svalbard reindeer</name>
    <dbReference type="NCBI Taxonomy" id="3082113"/>
    <lineage>
        <taxon>Eukaryota</taxon>
        <taxon>Metazoa</taxon>
        <taxon>Chordata</taxon>
        <taxon>Craniata</taxon>
        <taxon>Vertebrata</taxon>
        <taxon>Euteleostomi</taxon>
        <taxon>Mammalia</taxon>
        <taxon>Eutheria</taxon>
        <taxon>Laurasiatheria</taxon>
        <taxon>Artiodactyla</taxon>
        <taxon>Ruminantia</taxon>
        <taxon>Pecora</taxon>
        <taxon>Cervidae</taxon>
        <taxon>Odocoileinae</taxon>
        <taxon>Rangifer</taxon>
    </lineage>
</organism>
<keyword evidence="3" id="KW-1185">Reference proteome</keyword>
<gene>
    <name evidence="2" type="ORF">MRATA1EN1_LOCUS30860</name>
</gene>
<accession>A0ABN8XIM5</accession>
<proteinExistence type="predicted"/>
<evidence type="ECO:0000313" key="3">
    <source>
        <dbReference type="Proteomes" id="UP001176941"/>
    </source>
</evidence>
<evidence type="ECO:0000256" key="1">
    <source>
        <dbReference type="SAM" id="MobiDB-lite"/>
    </source>
</evidence>
<dbReference type="Proteomes" id="UP001176941">
    <property type="component" value="Unassembled WGS sequence"/>
</dbReference>
<comment type="caution">
    <text evidence="2">The sequence shown here is derived from an EMBL/GenBank/DDBJ whole genome shotgun (WGS) entry which is preliminary data.</text>
</comment>
<evidence type="ECO:0000313" key="2">
    <source>
        <dbReference type="EMBL" id="CAI9149242.1"/>
    </source>
</evidence>
<dbReference type="EMBL" id="CATKSN020000194">
    <property type="protein sequence ID" value="CAI9149242.1"/>
    <property type="molecule type" value="Genomic_DNA"/>
</dbReference>
<feature type="region of interest" description="Disordered" evidence="1">
    <location>
        <begin position="21"/>
        <end position="42"/>
    </location>
</feature>
<protein>
    <submittedName>
        <fullName evidence="2">Uncharacterized protein</fullName>
    </submittedName>
</protein>